<dbReference type="SMART" id="SM00507">
    <property type="entry name" value="HNHc"/>
    <property type="match status" value="1"/>
</dbReference>
<feature type="compositionally biased region" description="Basic and acidic residues" evidence="2">
    <location>
        <begin position="432"/>
        <end position="445"/>
    </location>
</feature>
<dbReference type="Pfam" id="PF01844">
    <property type="entry name" value="HNH"/>
    <property type="match status" value="1"/>
</dbReference>
<evidence type="ECO:0000313" key="5">
    <source>
        <dbReference type="Proteomes" id="UP000293638"/>
    </source>
</evidence>
<keyword evidence="4" id="KW-0378">Hydrolase</keyword>
<keyword evidence="5" id="KW-1185">Reference proteome</keyword>
<dbReference type="Proteomes" id="UP000293638">
    <property type="component" value="Unassembled WGS sequence"/>
</dbReference>
<evidence type="ECO:0000256" key="2">
    <source>
        <dbReference type="SAM" id="MobiDB-lite"/>
    </source>
</evidence>
<dbReference type="GO" id="GO:0003676">
    <property type="term" value="F:nucleic acid binding"/>
    <property type="evidence" value="ECO:0007669"/>
    <property type="project" value="InterPro"/>
</dbReference>
<accession>A0A4Q7NSX8</accession>
<feature type="domain" description="HNH nuclease" evidence="3">
    <location>
        <begin position="370"/>
        <end position="420"/>
    </location>
</feature>
<comment type="caution">
    <text evidence="4">The sequence shown here is derived from an EMBL/GenBank/DDBJ whole genome shotgun (WGS) entry which is preliminary data.</text>
</comment>
<evidence type="ECO:0000313" key="4">
    <source>
        <dbReference type="EMBL" id="RZS90253.1"/>
    </source>
</evidence>
<protein>
    <submittedName>
        <fullName evidence="4">HNH endonuclease</fullName>
    </submittedName>
</protein>
<name>A0A4Q7NSX8_9ACTN</name>
<dbReference type="GO" id="GO:0004519">
    <property type="term" value="F:endonuclease activity"/>
    <property type="evidence" value="ECO:0007669"/>
    <property type="project" value="UniProtKB-KW"/>
</dbReference>
<dbReference type="Pfam" id="PF02720">
    <property type="entry name" value="DUF222"/>
    <property type="match status" value="1"/>
</dbReference>
<keyword evidence="4" id="KW-0540">Nuclease</keyword>
<dbReference type="InterPro" id="IPR003870">
    <property type="entry name" value="DUF222"/>
</dbReference>
<evidence type="ECO:0000256" key="1">
    <source>
        <dbReference type="ARBA" id="ARBA00023450"/>
    </source>
</evidence>
<keyword evidence="4" id="KW-0255">Endonuclease</keyword>
<organism evidence="4 5">
    <name type="scientific">Motilibacter rhizosphaerae</name>
    <dbReference type="NCBI Taxonomy" id="598652"/>
    <lineage>
        <taxon>Bacteria</taxon>
        <taxon>Bacillati</taxon>
        <taxon>Actinomycetota</taxon>
        <taxon>Actinomycetes</taxon>
        <taxon>Motilibacterales</taxon>
        <taxon>Motilibacteraceae</taxon>
        <taxon>Motilibacter</taxon>
    </lineage>
</organism>
<dbReference type="Gene3D" id="1.10.30.50">
    <property type="match status" value="1"/>
</dbReference>
<dbReference type="OrthoDB" id="5177627at2"/>
<evidence type="ECO:0000259" key="3">
    <source>
        <dbReference type="SMART" id="SM00507"/>
    </source>
</evidence>
<dbReference type="GO" id="GO:0008270">
    <property type="term" value="F:zinc ion binding"/>
    <property type="evidence" value="ECO:0007669"/>
    <property type="project" value="InterPro"/>
</dbReference>
<gene>
    <name evidence="4" type="ORF">EV189_2037</name>
</gene>
<reference evidence="4 5" key="1">
    <citation type="submission" date="2019-02" db="EMBL/GenBank/DDBJ databases">
        <title>Genomic Encyclopedia of Type Strains, Phase IV (KMG-IV): sequencing the most valuable type-strain genomes for metagenomic binning, comparative biology and taxonomic classification.</title>
        <authorList>
            <person name="Goeker M."/>
        </authorList>
    </citation>
    <scope>NUCLEOTIDE SEQUENCE [LARGE SCALE GENOMIC DNA]</scope>
    <source>
        <strain evidence="4 5">DSM 45622</strain>
    </source>
</reference>
<proteinExistence type="inferred from homology"/>
<feature type="region of interest" description="Disordered" evidence="2">
    <location>
        <begin position="428"/>
        <end position="467"/>
    </location>
</feature>
<comment type="similarity">
    <text evidence="1">Belongs to the Rv1128c/1148c/1588c/1702c/1945/3466 family.</text>
</comment>
<sequence>MGSLRVAEKWLYGSRFCCPDSVSGGLYVVGMSSSSSPSRDPRSGSARGVALLEKHAAIARLQAEFLTDLAEFDAAGEFVIDNQVTAQAWLRHHTRMDALDARRAVTAARALRDLPQTAHALVAGEISVRHVDELAAGHKRLGAAVMLEAEEMLVPLAKAAAPADVRAGVARVEEAVGADESREEKAQRIHDSRYLLLSTGMDGTVIITGRLDRAHGMLVQKAIRAGSQPNPEPGQQVDPRTAAQRQADALIEIVQTHLGSQPGVTSLRLDTTLVVDLPTLRDELQPGDGHTGIAAILGTAFTAEELRYLTCTADVSVLLTATLSPHARAAAANDERAGTDGAVNLGGLSVTVAPGVPLGLGREARLATRAQLRALWVRDGGCIAPGCRNRRVQAHHVIHWSDGGPTDITNMCLLCSRHHHLLHQGGWQLEPDPDRPGRFRWRPPDGSEPVPATHASDRNPGTTRTFW</sequence>
<dbReference type="InterPro" id="IPR002711">
    <property type="entry name" value="HNH"/>
</dbReference>
<dbReference type="CDD" id="cd00085">
    <property type="entry name" value="HNHc"/>
    <property type="match status" value="1"/>
</dbReference>
<dbReference type="EMBL" id="SGXD01000002">
    <property type="protein sequence ID" value="RZS90253.1"/>
    <property type="molecule type" value="Genomic_DNA"/>
</dbReference>
<dbReference type="AlphaFoldDB" id="A0A4Q7NSX8"/>
<dbReference type="InterPro" id="IPR003615">
    <property type="entry name" value="HNH_nuc"/>
</dbReference>